<dbReference type="AlphaFoldDB" id="A0A8H6VGM9"/>
<feature type="compositionally biased region" description="Polar residues" evidence="1">
    <location>
        <begin position="327"/>
        <end position="338"/>
    </location>
</feature>
<accession>A0A8H6VGM9</accession>
<feature type="region of interest" description="Disordered" evidence="1">
    <location>
        <begin position="317"/>
        <end position="681"/>
    </location>
</feature>
<feature type="compositionally biased region" description="Polar residues" evidence="1">
    <location>
        <begin position="637"/>
        <end position="648"/>
    </location>
</feature>
<protein>
    <submittedName>
        <fullName evidence="2">Uncharacterized protein</fullName>
    </submittedName>
</protein>
<sequence length="703" mass="77839">MQSLHGQPVSASQKRTATTASGLNSSFPWWEEGWRLHAVESSEDEFHSLSAQGEGADDEDDESESAVMAPPKHPVPSFQGAFEESIVESTQDAQESNSDGDTDAEMRRRRLLEAERYEGAGTRWKHKPGAKYHPFVKLMAQIVFGLHLLKEGQAKSNEEVVRILQSHVNEVDSFLERTSDDFDLAIKDIEERVRYLKLPMQHMDVFEVMLDEKKFRTELLLGNEKIEKIIEKTGKAMNAAVFDIENGIRSTQELSYYLTRIEARWPTSNSDIAEVFAAMRGNEQGWDKYLKDLKTKGKNLRHNLATLESTISEISKHAAAASRRNKPQSNTVSPAIGQSSKSSAASSPLRSKFAKGATVYRKPGPWLDKPLPREPSAGVAASQTANSKPHPVPFETRYEQPRQRIPTPGSRSNANGSGSPLRSQTATGPSDKRTHERDSMKDLADFLRNSGGLRSHPPDGNQSGRTPAKKPNRSQSQGGARMMTSATEKKQFRRSRSIGAIPTNQESERRTVPRKPIGSSTTTSDAKNTKPQLHGLGRKESTTLGSSFSRRLSRRLKNTPPNANHTPRRPSVSRPVDSAHTSEKQRQSEDIASDHGKDLTPDLENDLPSAPARDSKDQARPGSRQNHSLFPKDTGPLTPSQASLRENSPSPPRADKTWISSNDNSPTSISTQSTTHGSKASRTLSLRKFFSHRKGESRNLIVS</sequence>
<dbReference type="Proteomes" id="UP000660729">
    <property type="component" value="Unassembled WGS sequence"/>
</dbReference>
<feature type="compositionally biased region" description="Polar residues" evidence="1">
    <location>
        <begin position="658"/>
        <end position="681"/>
    </location>
</feature>
<feature type="compositionally biased region" description="Polar residues" evidence="1">
    <location>
        <begin position="87"/>
        <end position="97"/>
    </location>
</feature>
<feature type="region of interest" description="Disordered" evidence="1">
    <location>
        <begin position="1"/>
        <end position="26"/>
    </location>
</feature>
<feature type="region of interest" description="Disordered" evidence="1">
    <location>
        <begin position="86"/>
        <end position="105"/>
    </location>
</feature>
<name>A0A8H6VGM9_9PEZI</name>
<gene>
    <name evidence="2" type="ORF">HII31_07155</name>
</gene>
<keyword evidence="3" id="KW-1185">Reference proteome</keyword>
<evidence type="ECO:0000313" key="3">
    <source>
        <dbReference type="Proteomes" id="UP000660729"/>
    </source>
</evidence>
<feature type="compositionally biased region" description="Polar residues" evidence="1">
    <location>
        <begin position="518"/>
        <end position="531"/>
    </location>
</feature>
<feature type="compositionally biased region" description="Basic and acidic residues" evidence="1">
    <location>
        <begin position="580"/>
        <end position="600"/>
    </location>
</feature>
<feature type="compositionally biased region" description="Polar residues" evidence="1">
    <location>
        <begin position="409"/>
        <end position="428"/>
    </location>
</feature>
<feature type="region of interest" description="Disordered" evidence="1">
    <location>
        <begin position="41"/>
        <end position="74"/>
    </location>
</feature>
<comment type="caution">
    <text evidence="2">The sequence shown here is derived from an EMBL/GenBank/DDBJ whole genome shotgun (WGS) entry which is preliminary data.</text>
</comment>
<dbReference type="EMBL" id="JABCIY010000157">
    <property type="protein sequence ID" value="KAF7191653.1"/>
    <property type="molecule type" value="Genomic_DNA"/>
</dbReference>
<reference evidence="2" key="1">
    <citation type="submission" date="2020-04" db="EMBL/GenBank/DDBJ databases">
        <title>Draft genome resource of the tomato pathogen Pseudocercospora fuligena.</title>
        <authorList>
            <person name="Zaccaron A."/>
        </authorList>
    </citation>
    <scope>NUCLEOTIDE SEQUENCE</scope>
    <source>
        <strain evidence="2">PF001</strain>
    </source>
</reference>
<feature type="compositionally biased region" description="Basic and acidic residues" evidence="1">
    <location>
        <begin position="430"/>
        <end position="445"/>
    </location>
</feature>
<feature type="compositionally biased region" description="Acidic residues" evidence="1">
    <location>
        <begin position="55"/>
        <end position="64"/>
    </location>
</feature>
<dbReference type="OrthoDB" id="5389734at2759"/>
<organism evidence="2 3">
    <name type="scientific">Pseudocercospora fuligena</name>
    <dbReference type="NCBI Taxonomy" id="685502"/>
    <lineage>
        <taxon>Eukaryota</taxon>
        <taxon>Fungi</taxon>
        <taxon>Dikarya</taxon>
        <taxon>Ascomycota</taxon>
        <taxon>Pezizomycotina</taxon>
        <taxon>Dothideomycetes</taxon>
        <taxon>Dothideomycetidae</taxon>
        <taxon>Mycosphaerellales</taxon>
        <taxon>Mycosphaerellaceae</taxon>
        <taxon>Pseudocercospora</taxon>
    </lineage>
</organism>
<proteinExistence type="predicted"/>
<evidence type="ECO:0000313" key="2">
    <source>
        <dbReference type="EMBL" id="KAF7191653.1"/>
    </source>
</evidence>
<evidence type="ECO:0000256" key="1">
    <source>
        <dbReference type="SAM" id="MobiDB-lite"/>
    </source>
</evidence>